<dbReference type="Pfam" id="PF00029">
    <property type="entry name" value="Connexin"/>
    <property type="match status" value="1"/>
</dbReference>
<dbReference type="InterPro" id="IPR038359">
    <property type="entry name" value="Connexin_N_sf"/>
</dbReference>
<sequence length="296" mass="33920">MSWGFLTRLLDEISNHSTYVGKIWFTAFLMFRIILTCVGGETIYYDEQSAFVCNTQQPGCENVCYDRFAPLSHVRFWVFQTIVVAVPSVVYLGYAMHRLSRAEEARGSVAPRSKSRPATATHRAQHRHVEETEGDHEEDPMIVEVADEDAPKASAKGGKEESPPPSRHDGRRRIHREGLMKMYVVQLLMRTVFEVAFLFGQYVMYGFAVTARFECTRYPCPHRVDCYVSRPTEKTTFLLIMYSSVSFCLLLNFWEILHLGLGSIRDILRVPLSPAPCYNQHYPRQAPHAPPVYDSL</sequence>
<evidence type="ECO:0000256" key="4">
    <source>
        <dbReference type="ARBA" id="ARBA00022692"/>
    </source>
</evidence>
<dbReference type="InterPro" id="IPR017990">
    <property type="entry name" value="Connexin_CS"/>
</dbReference>
<dbReference type="InterPro" id="IPR000500">
    <property type="entry name" value="Connexin"/>
</dbReference>
<evidence type="ECO:0000313" key="14">
    <source>
        <dbReference type="Ensembl" id="ENSPMAP00000009810.1"/>
    </source>
</evidence>
<proteinExistence type="inferred from homology"/>
<dbReference type="PROSITE" id="PS00408">
    <property type="entry name" value="CONNEXINS_2"/>
    <property type="match status" value="1"/>
</dbReference>
<feature type="region of interest" description="Disordered" evidence="10">
    <location>
        <begin position="105"/>
        <end position="172"/>
    </location>
</feature>
<comment type="subcellular location">
    <subcellularLocation>
        <location evidence="1">Cell junction</location>
        <location evidence="1">Gap junction</location>
    </subcellularLocation>
    <subcellularLocation>
        <location evidence="2 9">Cell membrane</location>
        <topology evidence="2 9">Multi-pass membrane protein</topology>
    </subcellularLocation>
</comment>
<evidence type="ECO:0000256" key="3">
    <source>
        <dbReference type="ARBA" id="ARBA00022475"/>
    </source>
</evidence>
<evidence type="ECO:0000256" key="6">
    <source>
        <dbReference type="ARBA" id="ARBA00022949"/>
    </source>
</evidence>
<feature type="transmembrane region" description="Helical" evidence="11">
    <location>
        <begin position="182"/>
        <end position="204"/>
    </location>
</feature>
<feature type="compositionally biased region" description="Acidic residues" evidence="10">
    <location>
        <begin position="132"/>
        <end position="148"/>
    </location>
</feature>
<keyword evidence="5 9" id="KW-0303">Gap junction</keyword>
<dbReference type="SMART" id="SM01089">
    <property type="entry name" value="Connexin_CCC"/>
    <property type="match status" value="1"/>
</dbReference>
<dbReference type="InterPro" id="IPR013092">
    <property type="entry name" value="Connexin_N"/>
</dbReference>
<dbReference type="GO" id="GO:0005922">
    <property type="term" value="C:connexin complex"/>
    <property type="evidence" value="ECO:0007669"/>
    <property type="project" value="InterPro"/>
</dbReference>
<evidence type="ECO:0000256" key="1">
    <source>
        <dbReference type="ARBA" id="ARBA00004610"/>
    </source>
</evidence>
<reference evidence="14" key="2">
    <citation type="submission" date="2025-09" db="UniProtKB">
        <authorList>
            <consortium name="Ensembl"/>
        </authorList>
    </citation>
    <scope>IDENTIFICATION</scope>
</reference>
<comment type="subunit">
    <text evidence="9">A connexon is composed of a hexamer of connexins.</text>
</comment>
<keyword evidence="6" id="KW-0965">Cell junction</keyword>
<dbReference type="PANTHER" id="PTHR11984:SF6">
    <property type="entry name" value="GAP JUNCTION GAMMA-1 PROTEIN"/>
    <property type="match status" value="1"/>
</dbReference>
<keyword evidence="8 11" id="KW-0472">Membrane</keyword>
<keyword evidence="4 9" id="KW-0812">Transmembrane</keyword>
<comment type="similarity">
    <text evidence="9">Belongs to the connexin family.</text>
</comment>
<dbReference type="PANTHER" id="PTHR11984">
    <property type="entry name" value="CONNEXIN"/>
    <property type="match status" value="1"/>
</dbReference>
<accession>S4RX70</accession>
<dbReference type="AlphaFoldDB" id="S4RX70"/>
<protein>
    <recommendedName>
        <fullName evidence="9">Gap junction protein</fullName>
    </recommendedName>
</protein>
<feature type="domain" description="Connexin cysteine-rich" evidence="13">
    <location>
        <begin position="193"/>
        <end position="259"/>
    </location>
</feature>
<evidence type="ECO:0000256" key="10">
    <source>
        <dbReference type="SAM" id="MobiDB-lite"/>
    </source>
</evidence>
<dbReference type="HOGENOM" id="CLU_037388_4_0_1"/>
<keyword evidence="3" id="KW-1003">Cell membrane</keyword>
<dbReference type="GO" id="GO:0005243">
    <property type="term" value="F:gap junction channel activity"/>
    <property type="evidence" value="ECO:0007669"/>
    <property type="project" value="TreeGrafter"/>
</dbReference>
<feature type="transmembrane region" description="Helical" evidence="11">
    <location>
        <begin position="237"/>
        <end position="257"/>
    </location>
</feature>
<name>S4RX70_PETMA</name>
<feature type="compositionally biased region" description="Basic and acidic residues" evidence="10">
    <location>
        <begin position="157"/>
        <end position="168"/>
    </location>
</feature>
<dbReference type="Gene3D" id="1.20.1440.80">
    <property type="entry name" value="Gap junction channel protein cysteine-rich domain"/>
    <property type="match status" value="1"/>
</dbReference>
<evidence type="ECO:0000259" key="12">
    <source>
        <dbReference type="SMART" id="SM00037"/>
    </source>
</evidence>
<keyword evidence="7 11" id="KW-1133">Transmembrane helix</keyword>
<dbReference type="SMART" id="SM00037">
    <property type="entry name" value="CNX"/>
    <property type="match status" value="1"/>
</dbReference>
<reference evidence="14" key="1">
    <citation type="submission" date="2025-08" db="UniProtKB">
        <authorList>
            <consortium name="Ensembl"/>
        </authorList>
    </citation>
    <scope>IDENTIFICATION</scope>
</reference>
<evidence type="ECO:0000256" key="5">
    <source>
        <dbReference type="ARBA" id="ARBA00022868"/>
    </source>
</evidence>
<evidence type="ECO:0000256" key="9">
    <source>
        <dbReference type="RuleBase" id="RU000630"/>
    </source>
</evidence>
<evidence type="ECO:0000256" key="2">
    <source>
        <dbReference type="ARBA" id="ARBA00004651"/>
    </source>
</evidence>
<dbReference type="GeneTree" id="ENSGT01150000286949"/>
<feature type="transmembrane region" description="Helical" evidence="11">
    <location>
        <begin position="76"/>
        <end position="96"/>
    </location>
</feature>
<dbReference type="Ensembl" id="ENSPMAT00000009851.1">
    <property type="protein sequence ID" value="ENSPMAP00000009810.1"/>
    <property type="gene ID" value="ENSPMAG00000008907.1"/>
</dbReference>
<dbReference type="PROSITE" id="PS00407">
    <property type="entry name" value="CONNEXINS_1"/>
    <property type="match status" value="1"/>
</dbReference>
<dbReference type="STRING" id="7757.ENSPMAP00000009810"/>
<dbReference type="GO" id="GO:0007267">
    <property type="term" value="P:cell-cell signaling"/>
    <property type="evidence" value="ECO:0007669"/>
    <property type="project" value="TreeGrafter"/>
</dbReference>
<dbReference type="PRINTS" id="PR00206">
    <property type="entry name" value="CONNEXIN"/>
</dbReference>
<evidence type="ECO:0000259" key="13">
    <source>
        <dbReference type="SMART" id="SM01089"/>
    </source>
</evidence>
<organism evidence="14">
    <name type="scientific">Petromyzon marinus</name>
    <name type="common">Sea lamprey</name>
    <dbReference type="NCBI Taxonomy" id="7757"/>
    <lineage>
        <taxon>Eukaryota</taxon>
        <taxon>Metazoa</taxon>
        <taxon>Chordata</taxon>
        <taxon>Craniata</taxon>
        <taxon>Vertebrata</taxon>
        <taxon>Cyclostomata</taxon>
        <taxon>Hyperoartia</taxon>
        <taxon>Petromyzontiformes</taxon>
        <taxon>Petromyzontidae</taxon>
        <taxon>Petromyzon</taxon>
    </lineage>
</organism>
<feature type="transmembrane region" description="Helical" evidence="11">
    <location>
        <begin position="23"/>
        <end position="45"/>
    </location>
</feature>
<dbReference type="OMA" id="EVPMITE"/>
<feature type="domain" description="Connexin N-terminal" evidence="12">
    <location>
        <begin position="42"/>
        <end position="75"/>
    </location>
</feature>
<evidence type="ECO:0000256" key="7">
    <source>
        <dbReference type="ARBA" id="ARBA00022989"/>
    </source>
</evidence>
<dbReference type="InterPro" id="IPR019570">
    <property type="entry name" value="Connexin_CCC"/>
</dbReference>
<evidence type="ECO:0000256" key="11">
    <source>
        <dbReference type="SAM" id="Phobius"/>
    </source>
</evidence>
<comment type="function">
    <text evidence="9">One gap junction consists of a cluster of closely packed pairs of transmembrane channels, the connexons, through which materials of low MW diffuse from one cell to a neighboring cell.</text>
</comment>
<evidence type="ECO:0000256" key="8">
    <source>
        <dbReference type="ARBA" id="ARBA00023136"/>
    </source>
</evidence>